<name>A0A9E7H2W1_9LILI</name>
<organism evidence="2 3">
    <name type="scientific">Musa troglodytarum</name>
    <name type="common">fe'i banana</name>
    <dbReference type="NCBI Taxonomy" id="320322"/>
    <lineage>
        <taxon>Eukaryota</taxon>
        <taxon>Viridiplantae</taxon>
        <taxon>Streptophyta</taxon>
        <taxon>Embryophyta</taxon>
        <taxon>Tracheophyta</taxon>
        <taxon>Spermatophyta</taxon>
        <taxon>Magnoliopsida</taxon>
        <taxon>Liliopsida</taxon>
        <taxon>Zingiberales</taxon>
        <taxon>Musaceae</taxon>
        <taxon>Musa</taxon>
    </lineage>
</organism>
<keyword evidence="3" id="KW-1185">Reference proteome</keyword>
<sequence>MGDRIAVREANGERKSKGRKRGEGCRVEGTRLHPLPCFTTGGSARHVPLVVVKSWLKSGPKASSDRFDSVRSPCGFAPRQETGSQLNRQATLGQVEPISGTKPVPRLRRDGQAARLRHPKARPLSQAFAMDMDSSFPFILRTSIACCWDSHSKGFCTLSRRRQSNLRCKRDSFYRRTKGHRNGLLLVGSSSEKVCATKAAVMQLAMEDEHHLCLQGSSFLLGPLLNHHFVIDGERDVSLRKSMLGSRRNPVAHGFDGQANLVW</sequence>
<evidence type="ECO:0000313" key="3">
    <source>
        <dbReference type="Proteomes" id="UP001055439"/>
    </source>
</evidence>
<feature type="region of interest" description="Disordered" evidence="1">
    <location>
        <begin position="1"/>
        <end position="24"/>
    </location>
</feature>
<dbReference type="AlphaFoldDB" id="A0A9E7H2W1"/>
<proteinExistence type="predicted"/>
<gene>
    <name evidence="2" type="ORF">MUK42_35116</name>
</gene>
<dbReference type="Proteomes" id="UP001055439">
    <property type="component" value="Chromosome 8"/>
</dbReference>
<accession>A0A9E7H2W1</accession>
<protein>
    <submittedName>
        <fullName evidence="2">Uncharacterized protein</fullName>
    </submittedName>
</protein>
<evidence type="ECO:0000313" key="2">
    <source>
        <dbReference type="EMBL" id="URE23758.1"/>
    </source>
</evidence>
<dbReference type="EMBL" id="CP097510">
    <property type="protein sequence ID" value="URE23758.1"/>
    <property type="molecule type" value="Genomic_DNA"/>
</dbReference>
<reference evidence="2" key="1">
    <citation type="submission" date="2022-05" db="EMBL/GenBank/DDBJ databases">
        <title>The Musa troglodytarum L. genome provides insights into the mechanism of non-climacteric behaviour and enrichment of carotenoids.</title>
        <authorList>
            <person name="Wang J."/>
        </authorList>
    </citation>
    <scope>NUCLEOTIDE SEQUENCE</scope>
    <source>
        <tissue evidence="2">Leaf</tissue>
    </source>
</reference>
<evidence type="ECO:0000256" key="1">
    <source>
        <dbReference type="SAM" id="MobiDB-lite"/>
    </source>
</evidence>